<evidence type="ECO:0000313" key="1">
    <source>
        <dbReference type="EMBL" id="SQI39133.1"/>
    </source>
</evidence>
<dbReference type="AlphaFoldDB" id="A0A2X4UJH3"/>
<organism evidence="1 2">
    <name type="scientific">Leminorella richardii</name>
    <dbReference type="NCBI Taxonomy" id="158841"/>
    <lineage>
        <taxon>Bacteria</taxon>
        <taxon>Pseudomonadati</taxon>
        <taxon>Pseudomonadota</taxon>
        <taxon>Gammaproteobacteria</taxon>
        <taxon>Enterobacterales</taxon>
        <taxon>Budviciaceae</taxon>
        <taxon>Leminorella</taxon>
    </lineage>
</organism>
<protein>
    <submittedName>
        <fullName evidence="1">Putative assembly protein</fullName>
    </submittedName>
</protein>
<dbReference type="EMBL" id="LS483470">
    <property type="protein sequence ID" value="SQI39133.1"/>
    <property type="molecule type" value="Genomic_DNA"/>
</dbReference>
<reference evidence="1 2" key="1">
    <citation type="submission" date="2018-06" db="EMBL/GenBank/DDBJ databases">
        <authorList>
            <consortium name="Pathogen Informatics"/>
            <person name="Doyle S."/>
        </authorList>
    </citation>
    <scope>NUCLEOTIDE SEQUENCE [LARGE SCALE GENOMIC DNA]</scope>
    <source>
        <strain evidence="1 2">NCTC12151</strain>
    </source>
</reference>
<gene>
    <name evidence="1" type="ORF">NCTC12151_01335</name>
</gene>
<proteinExistence type="predicted"/>
<dbReference type="RefSeq" id="WP_269472285.1">
    <property type="nucleotide sequence ID" value="NZ_LR698987.1"/>
</dbReference>
<sequence>MRRFLTALAIILAVVVAGMSALVLLVDPNDFRGYMVKKSRG</sequence>
<dbReference type="Proteomes" id="UP000249005">
    <property type="component" value="Chromosome 1"/>
</dbReference>
<dbReference type="KEGG" id="lri:NCTC12151_01335"/>
<accession>A0A2X4UJH3</accession>
<name>A0A2X4UJH3_9GAMM</name>
<keyword evidence="2" id="KW-1185">Reference proteome</keyword>
<evidence type="ECO:0000313" key="2">
    <source>
        <dbReference type="Proteomes" id="UP000249005"/>
    </source>
</evidence>